<keyword evidence="5" id="KW-0812">Transmembrane</keyword>
<keyword evidence="2 4" id="KW-0863">Zinc-finger</keyword>
<evidence type="ECO:0000256" key="3">
    <source>
        <dbReference type="ARBA" id="ARBA00022833"/>
    </source>
</evidence>
<dbReference type="GO" id="GO:0008270">
    <property type="term" value="F:zinc ion binding"/>
    <property type="evidence" value="ECO:0007669"/>
    <property type="project" value="UniProtKB-KW"/>
</dbReference>
<keyword evidence="5" id="KW-1133">Transmembrane helix</keyword>
<dbReference type="Proteomes" id="UP000008021">
    <property type="component" value="Chromosome 12"/>
</dbReference>
<proteinExistence type="predicted"/>
<reference evidence="7" key="1">
    <citation type="submission" date="2015-04" db="UniProtKB">
        <authorList>
            <consortium name="EnsemblPlants"/>
        </authorList>
    </citation>
    <scope>IDENTIFICATION</scope>
</reference>
<feature type="domain" description="GRF-type" evidence="6">
    <location>
        <begin position="31"/>
        <end position="76"/>
    </location>
</feature>
<organism evidence="7">
    <name type="scientific">Oryza meridionalis</name>
    <dbReference type="NCBI Taxonomy" id="40149"/>
    <lineage>
        <taxon>Eukaryota</taxon>
        <taxon>Viridiplantae</taxon>
        <taxon>Streptophyta</taxon>
        <taxon>Embryophyta</taxon>
        <taxon>Tracheophyta</taxon>
        <taxon>Spermatophyta</taxon>
        <taxon>Magnoliopsida</taxon>
        <taxon>Liliopsida</taxon>
        <taxon>Poales</taxon>
        <taxon>Poaceae</taxon>
        <taxon>BOP clade</taxon>
        <taxon>Oryzoideae</taxon>
        <taxon>Oryzeae</taxon>
        <taxon>Oryzinae</taxon>
        <taxon>Oryza</taxon>
    </lineage>
</organism>
<evidence type="ECO:0000256" key="1">
    <source>
        <dbReference type="ARBA" id="ARBA00022723"/>
    </source>
</evidence>
<dbReference type="Gramene" id="OMERI12G04310.1">
    <property type="protein sequence ID" value="OMERI12G04310.1"/>
    <property type="gene ID" value="OMERI12G04310"/>
</dbReference>
<evidence type="ECO:0000256" key="2">
    <source>
        <dbReference type="ARBA" id="ARBA00022771"/>
    </source>
</evidence>
<dbReference type="AlphaFoldDB" id="A0A0E0FAL7"/>
<evidence type="ECO:0000256" key="5">
    <source>
        <dbReference type="SAM" id="Phobius"/>
    </source>
</evidence>
<evidence type="ECO:0000259" key="6">
    <source>
        <dbReference type="PROSITE" id="PS51999"/>
    </source>
</evidence>
<evidence type="ECO:0000313" key="8">
    <source>
        <dbReference type="Proteomes" id="UP000008021"/>
    </source>
</evidence>
<protein>
    <recommendedName>
        <fullName evidence="6">GRF-type domain-containing protein</fullName>
    </recommendedName>
</protein>
<accession>A0A0E0FAL7</accession>
<reference evidence="7" key="2">
    <citation type="submission" date="2018-05" db="EMBL/GenBank/DDBJ databases">
        <title>OmerRS3 (Oryza meridionalis Reference Sequence Version 3).</title>
        <authorList>
            <person name="Zhang J."/>
            <person name="Kudrna D."/>
            <person name="Lee S."/>
            <person name="Talag J."/>
            <person name="Welchert J."/>
            <person name="Wing R.A."/>
        </authorList>
    </citation>
    <scope>NUCLEOTIDE SEQUENCE [LARGE SCALE GENOMIC DNA]</scope>
    <source>
        <strain evidence="7">cv. OR44</strain>
    </source>
</reference>
<evidence type="ECO:0000313" key="7">
    <source>
        <dbReference type="EnsemblPlants" id="OMERI12G04310.1"/>
    </source>
</evidence>
<sequence length="156" mass="17556">MGGGIEFVKCTREPMGTRSSGSSSIAQRRRCPCCHVKNIVELTATTYANRGRIFFTCPNHEKDGSGCNFWYWEDGYVKYLERKGYIAEKELTDVKQMSVRKKAVNNKDGEEDEVKKIMLSIVSIGLEIVQILKGMLVGFILVVLALVCLVLAVWLK</sequence>
<keyword evidence="5" id="KW-0472">Membrane</keyword>
<keyword evidence="8" id="KW-1185">Reference proteome</keyword>
<dbReference type="STRING" id="40149.A0A0E0FAL7"/>
<dbReference type="PANTHER" id="PTHR33680:SF7">
    <property type="entry name" value="OS02G0474200 PROTEIN"/>
    <property type="match status" value="1"/>
</dbReference>
<keyword evidence="1" id="KW-0479">Metal-binding</keyword>
<feature type="transmembrane region" description="Helical" evidence="5">
    <location>
        <begin position="136"/>
        <end position="155"/>
    </location>
</feature>
<keyword evidence="3" id="KW-0862">Zinc</keyword>
<dbReference type="InterPro" id="IPR010666">
    <property type="entry name" value="Znf_GRF"/>
</dbReference>
<dbReference type="HOGENOM" id="CLU_118288_1_0_1"/>
<dbReference type="Pfam" id="PF06839">
    <property type="entry name" value="Zn_ribbon_GRF"/>
    <property type="match status" value="1"/>
</dbReference>
<name>A0A0E0FAL7_9ORYZ</name>
<dbReference type="PROSITE" id="PS51999">
    <property type="entry name" value="ZF_GRF"/>
    <property type="match status" value="1"/>
</dbReference>
<dbReference type="EnsemblPlants" id="OMERI12G04310.1">
    <property type="protein sequence ID" value="OMERI12G04310.1"/>
    <property type="gene ID" value="OMERI12G04310"/>
</dbReference>
<dbReference type="PANTHER" id="PTHR33680">
    <property type="entry name" value="OS07G0190500 PROTEIN"/>
    <property type="match status" value="1"/>
</dbReference>
<evidence type="ECO:0000256" key="4">
    <source>
        <dbReference type="PROSITE-ProRule" id="PRU01343"/>
    </source>
</evidence>